<reference evidence="1 2" key="1">
    <citation type="submission" date="2011-10" db="EMBL/GenBank/DDBJ databases">
        <title>Genome sequence of Gluconobacter morbifer G707, isolated from Drosophila gut.</title>
        <authorList>
            <person name="Lee W.-J."/>
            <person name="Kim E.-K."/>
        </authorList>
    </citation>
    <scope>NUCLEOTIDE SEQUENCE [LARGE SCALE GENOMIC DNA]</scope>
    <source>
        <strain evidence="1 2">G707</strain>
    </source>
</reference>
<dbReference type="PANTHER" id="PTHR35810:SF1">
    <property type="entry name" value="CYTOPLASMIC PROTEIN"/>
    <property type="match status" value="1"/>
</dbReference>
<sequence length="340" mass="38918">MSNGEIILYNTEDGLTTIQLRAIEGTIWLTQAEIAELFDTTKQNVSLHLNNIFSDQELAPDSVVKESLITAADGKAYNTLQYNLDAVLAIGMRVRSPRGTQFRRWANSVLKEYLVKGFAMDDERLKDPKHDYFDELLGRIREIRASEARFYHKVRDILSLSENYDGRSQVARDFYATIQNKMLHAVTGHTAAELIIARSDPQAPNMGLTSWKKQRVCKEDVTVAKNYLGNQEIQELNQIVTMFLDTAELRAQRRRTIQLKEWEGVLDTFLKSNEFPVLHGPGSRSQTQAKTVAHQRYETFDAGRKLANRKKTESEPDIDVSVALEDIEKAVRLTRKRRQD</sequence>
<proteinExistence type="predicted"/>
<dbReference type="OrthoDB" id="9802752at2"/>
<dbReference type="PANTHER" id="PTHR35810">
    <property type="entry name" value="CYTOPLASMIC PROTEIN-RELATED"/>
    <property type="match status" value="1"/>
</dbReference>
<organism evidence="1 2">
    <name type="scientific">Gluconobacter morbifer G707</name>
    <dbReference type="NCBI Taxonomy" id="1088869"/>
    <lineage>
        <taxon>Bacteria</taxon>
        <taxon>Pseudomonadati</taxon>
        <taxon>Pseudomonadota</taxon>
        <taxon>Alphaproteobacteria</taxon>
        <taxon>Acetobacterales</taxon>
        <taxon>Acetobacteraceae</taxon>
        <taxon>Gluconobacter</taxon>
    </lineage>
</organism>
<name>G6XKC2_9PROT</name>
<dbReference type="RefSeq" id="WP_008852085.1">
    <property type="nucleotide sequence ID" value="NZ_AGQV01000006.1"/>
</dbReference>
<evidence type="ECO:0000313" key="1">
    <source>
        <dbReference type="EMBL" id="EHH67718.1"/>
    </source>
</evidence>
<dbReference type="AlphaFoldDB" id="G6XKC2"/>
<dbReference type="Pfam" id="PF13310">
    <property type="entry name" value="Virulence_RhuM"/>
    <property type="match status" value="1"/>
</dbReference>
<dbReference type="GO" id="GO:0003677">
    <property type="term" value="F:DNA binding"/>
    <property type="evidence" value="ECO:0007669"/>
    <property type="project" value="UniProtKB-KW"/>
</dbReference>
<accession>G6XKC2</accession>
<evidence type="ECO:0000313" key="2">
    <source>
        <dbReference type="Proteomes" id="UP000004949"/>
    </source>
</evidence>
<dbReference type="EMBL" id="AGQV01000006">
    <property type="protein sequence ID" value="EHH67718.1"/>
    <property type="molecule type" value="Genomic_DNA"/>
</dbReference>
<comment type="caution">
    <text evidence="1">The sequence shown here is derived from an EMBL/GenBank/DDBJ whole genome shotgun (WGS) entry which is preliminary data.</text>
</comment>
<dbReference type="eggNOG" id="COG3943">
    <property type="taxonomic scope" value="Bacteria"/>
</dbReference>
<keyword evidence="1" id="KW-0238">DNA-binding</keyword>
<keyword evidence="2" id="KW-1185">Reference proteome</keyword>
<protein>
    <submittedName>
        <fullName evidence="1">DNA-binding protein, putative</fullName>
    </submittedName>
</protein>
<dbReference type="Proteomes" id="UP000004949">
    <property type="component" value="Unassembled WGS sequence"/>
</dbReference>
<gene>
    <name evidence="1" type="ORF">GMO_19380</name>
</gene>
<dbReference type="PIRSF" id="PIRSF015268">
    <property type="entry name" value="Virulence_RhuM"/>
    <property type="match status" value="1"/>
</dbReference>
<dbReference type="InterPro" id="IPR011204">
    <property type="entry name" value="Virulence_RhuM-like"/>
</dbReference>
<dbReference type="PATRIC" id="fig|1088869.3.peg.1932"/>